<comment type="caution">
    <text evidence="1">The sequence shown here is derived from an EMBL/GenBank/DDBJ whole genome shotgun (WGS) entry which is preliminary data.</text>
</comment>
<dbReference type="EMBL" id="BMZI01000007">
    <property type="protein sequence ID" value="GHB30809.1"/>
    <property type="molecule type" value="Genomic_DNA"/>
</dbReference>
<organism evidence="1 2">
    <name type="scientific">Salinicola rhizosphaerae</name>
    <dbReference type="NCBI Taxonomy" id="1443141"/>
    <lineage>
        <taxon>Bacteria</taxon>
        <taxon>Pseudomonadati</taxon>
        <taxon>Pseudomonadota</taxon>
        <taxon>Gammaproteobacteria</taxon>
        <taxon>Oceanospirillales</taxon>
        <taxon>Halomonadaceae</taxon>
        <taxon>Salinicola</taxon>
    </lineage>
</organism>
<keyword evidence="2" id="KW-1185">Reference proteome</keyword>
<protein>
    <submittedName>
        <fullName evidence="1">Uncharacterized protein</fullName>
    </submittedName>
</protein>
<name>A0ABQ3ECS1_9GAMM</name>
<evidence type="ECO:0000313" key="1">
    <source>
        <dbReference type="EMBL" id="GHB30809.1"/>
    </source>
</evidence>
<evidence type="ECO:0000313" key="2">
    <source>
        <dbReference type="Proteomes" id="UP000646745"/>
    </source>
</evidence>
<dbReference type="Proteomes" id="UP000646745">
    <property type="component" value="Unassembled WGS sequence"/>
</dbReference>
<sequence length="98" mass="10981">MATHAIHIEHPSTGHPVTYRDLAIECGMHENTIRKRYADGKRGAALTMPVSEDRRRQGIAASSKTLTRQQLIRQRAEFLASPAGRLTTHLFRDYGRAG</sequence>
<reference evidence="2" key="1">
    <citation type="journal article" date="2019" name="Int. J. Syst. Evol. Microbiol.">
        <title>The Global Catalogue of Microorganisms (GCM) 10K type strain sequencing project: providing services to taxonomists for standard genome sequencing and annotation.</title>
        <authorList>
            <consortium name="The Broad Institute Genomics Platform"/>
            <consortium name="The Broad Institute Genome Sequencing Center for Infectious Disease"/>
            <person name="Wu L."/>
            <person name="Ma J."/>
        </authorList>
    </citation>
    <scope>NUCLEOTIDE SEQUENCE [LARGE SCALE GENOMIC DNA]</scope>
    <source>
        <strain evidence="2">KCTC 32998</strain>
    </source>
</reference>
<accession>A0ABQ3ECS1</accession>
<gene>
    <name evidence="1" type="ORF">GCM10009038_32030</name>
</gene>
<proteinExistence type="predicted"/>
<dbReference type="RefSeq" id="WP_189445728.1">
    <property type="nucleotide sequence ID" value="NZ_BMZI01000007.1"/>
</dbReference>